<proteinExistence type="predicted"/>
<dbReference type="EMBL" id="CP095071">
    <property type="protein sequence ID" value="UOQ86534.1"/>
    <property type="molecule type" value="Genomic_DNA"/>
</dbReference>
<feature type="transmembrane region" description="Helical" evidence="1">
    <location>
        <begin position="113"/>
        <end position="130"/>
    </location>
</feature>
<name>A0ABY4GQL6_9BACI</name>
<keyword evidence="3" id="KW-1185">Reference proteome</keyword>
<accession>A0ABY4GQL6</accession>
<evidence type="ECO:0000256" key="1">
    <source>
        <dbReference type="SAM" id="Phobius"/>
    </source>
</evidence>
<evidence type="ECO:0000313" key="2">
    <source>
        <dbReference type="EMBL" id="UOQ86534.1"/>
    </source>
</evidence>
<keyword evidence="1" id="KW-0812">Transmembrane</keyword>
<gene>
    <name evidence="2" type="ORF">MUN87_06505</name>
</gene>
<keyword evidence="1" id="KW-0472">Membrane</keyword>
<feature type="transmembrane region" description="Helical" evidence="1">
    <location>
        <begin position="81"/>
        <end position="101"/>
    </location>
</feature>
<dbReference type="Proteomes" id="UP000831537">
    <property type="component" value="Chromosome"/>
</dbReference>
<evidence type="ECO:0000313" key="3">
    <source>
        <dbReference type="Proteomes" id="UP000831537"/>
    </source>
</evidence>
<feature type="transmembrane region" description="Helical" evidence="1">
    <location>
        <begin position="57"/>
        <end position="74"/>
    </location>
</feature>
<keyword evidence="1" id="KW-1133">Transmembrane helix</keyword>
<organism evidence="2 3">
    <name type="scientific">Gracilibacillus salinarum</name>
    <dbReference type="NCBI Taxonomy" id="2932255"/>
    <lineage>
        <taxon>Bacteria</taxon>
        <taxon>Bacillati</taxon>
        <taxon>Bacillota</taxon>
        <taxon>Bacilli</taxon>
        <taxon>Bacillales</taxon>
        <taxon>Bacillaceae</taxon>
        <taxon>Gracilibacillus</taxon>
    </lineage>
</organism>
<reference evidence="2 3" key="1">
    <citation type="submission" date="2022-04" db="EMBL/GenBank/DDBJ databases">
        <title>Gracilibacillus sp. isolated from saltern.</title>
        <authorList>
            <person name="Won M."/>
            <person name="Lee C.-M."/>
            <person name="Woen H.-Y."/>
            <person name="Kwon S.-W."/>
        </authorList>
    </citation>
    <scope>NUCLEOTIDE SEQUENCE [LARGE SCALE GENOMIC DNA]</scope>
    <source>
        <strain evidence="2 3">SSPM10-3</strain>
    </source>
</reference>
<protein>
    <submittedName>
        <fullName evidence="2">Uncharacterized protein</fullName>
    </submittedName>
</protein>
<sequence>MKKDWQHVLVIGTIAGMVLGVFLLVVESITGEKVYTLLLNVDFVPFLQNRTSVLLEWFFHLLIAWMITWVYVTFTNRRMSTVLFISCAAALTYFPLTIIAVQSTPAVSNGMAILYWFIGHGLFGITLYYLDKWLH</sequence>
<dbReference type="RefSeq" id="WP_244746900.1">
    <property type="nucleotide sequence ID" value="NZ_CP095071.1"/>
</dbReference>
<feature type="transmembrane region" description="Helical" evidence="1">
    <location>
        <begin position="7"/>
        <end position="26"/>
    </location>
</feature>